<organism evidence="2 3">
    <name type="scientific">Filimonas effusa</name>
    <dbReference type="NCBI Taxonomy" id="2508721"/>
    <lineage>
        <taxon>Bacteria</taxon>
        <taxon>Pseudomonadati</taxon>
        <taxon>Bacteroidota</taxon>
        <taxon>Chitinophagia</taxon>
        <taxon>Chitinophagales</taxon>
        <taxon>Chitinophagaceae</taxon>
        <taxon>Filimonas</taxon>
    </lineage>
</organism>
<dbReference type="Proteomes" id="UP000290545">
    <property type="component" value="Unassembled WGS sequence"/>
</dbReference>
<name>A0A4Q1D304_9BACT</name>
<evidence type="ECO:0000313" key="2">
    <source>
        <dbReference type="EMBL" id="RXK81471.1"/>
    </source>
</evidence>
<accession>A0A4Q1D304</accession>
<feature type="chain" id="PRO_5020975822" description="Tetratricopeptide repeat protein" evidence="1">
    <location>
        <begin position="23"/>
        <end position="293"/>
    </location>
</feature>
<evidence type="ECO:0008006" key="4">
    <source>
        <dbReference type="Google" id="ProtNLM"/>
    </source>
</evidence>
<dbReference type="AlphaFoldDB" id="A0A4Q1D304"/>
<keyword evidence="3" id="KW-1185">Reference proteome</keyword>
<dbReference type="RefSeq" id="WP_129005721.1">
    <property type="nucleotide sequence ID" value="NZ_SDHZ01000004.1"/>
</dbReference>
<sequence>MRLLFRFVLLLAAILTAGTAISQLRDTAAFSTEIRFARYLFDKELYTEASYVLDQLHDSALQRPQRDSLYYWQGWIAYSTKRLPYAAERFRLVSDSCDLASKSRFFEAYCLAFMRDTAAAGRVLLSLPATDSLTREMVSFQQAGISLLRRDYAQYNALRQNFSYAYYFMEAEEKRMDDYRDKLGMARKKSAFLAGFYSAVIPGAGKIYAGKKKQGIGSFLPVISLAALTYEAYNRGGVKSARFIGFGSLFCLFYTANIWGSVMSVKVTQHERNTYYDNKILFDMHIPLRNLYR</sequence>
<proteinExistence type="predicted"/>
<gene>
    <name evidence="2" type="ORF">ESB13_21315</name>
</gene>
<comment type="caution">
    <text evidence="2">The sequence shown here is derived from an EMBL/GenBank/DDBJ whole genome shotgun (WGS) entry which is preliminary data.</text>
</comment>
<keyword evidence="1" id="KW-0732">Signal</keyword>
<protein>
    <recommendedName>
        <fullName evidence="4">Tetratricopeptide repeat protein</fullName>
    </recommendedName>
</protein>
<reference evidence="2 3" key="1">
    <citation type="submission" date="2019-01" db="EMBL/GenBank/DDBJ databases">
        <title>Filimonas sp. strain TTM-71.</title>
        <authorList>
            <person name="Chen W.-M."/>
        </authorList>
    </citation>
    <scope>NUCLEOTIDE SEQUENCE [LARGE SCALE GENOMIC DNA]</scope>
    <source>
        <strain evidence="2 3">TTM-71</strain>
    </source>
</reference>
<evidence type="ECO:0000256" key="1">
    <source>
        <dbReference type="SAM" id="SignalP"/>
    </source>
</evidence>
<dbReference type="OrthoDB" id="947679at2"/>
<dbReference type="EMBL" id="SDHZ01000004">
    <property type="protein sequence ID" value="RXK81471.1"/>
    <property type="molecule type" value="Genomic_DNA"/>
</dbReference>
<feature type="signal peptide" evidence="1">
    <location>
        <begin position="1"/>
        <end position="22"/>
    </location>
</feature>
<evidence type="ECO:0000313" key="3">
    <source>
        <dbReference type="Proteomes" id="UP000290545"/>
    </source>
</evidence>